<gene>
    <name evidence="14" type="ORF">NS506_01867</name>
    <name evidence="15" type="ORF">NSK11_contig00193-0008</name>
</gene>
<evidence type="ECO:0000256" key="6">
    <source>
        <dbReference type="ARBA" id="ARBA00022679"/>
    </source>
</evidence>
<evidence type="ECO:0000256" key="5">
    <source>
        <dbReference type="ARBA" id="ARBA00022516"/>
    </source>
</evidence>
<keyword evidence="5" id="KW-0444">Lipid biosynthesis</keyword>
<evidence type="ECO:0000256" key="11">
    <source>
        <dbReference type="SAM" id="MobiDB-lite"/>
    </source>
</evidence>
<dbReference type="PANTHER" id="PTHR31650">
    <property type="entry name" value="O-ACYLTRANSFERASE (WSD1-LIKE) FAMILY PROTEIN"/>
    <property type="match status" value="1"/>
</dbReference>
<proteinExistence type="inferred from homology"/>
<dbReference type="Pfam" id="PF03007">
    <property type="entry name" value="WS_DGAT_cat"/>
    <property type="match status" value="1"/>
</dbReference>
<evidence type="ECO:0000256" key="4">
    <source>
        <dbReference type="ARBA" id="ARBA00013244"/>
    </source>
</evidence>
<evidence type="ECO:0000256" key="9">
    <source>
        <dbReference type="ARBA" id="ARBA00023315"/>
    </source>
</evidence>
<feature type="domain" description="O-acyltransferase WSD1 C-terminal" evidence="13">
    <location>
        <begin position="314"/>
        <end position="448"/>
    </location>
</feature>
<accession>A0ABC8AP72</accession>
<dbReference type="Gene3D" id="3.30.559.10">
    <property type="entry name" value="Chloramphenicol acetyltransferase-like domain"/>
    <property type="match status" value="1"/>
</dbReference>
<feature type="domain" description="O-acyltransferase WSD1-like N-terminal" evidence="12">
    <location>
        <begin position="25"/>
        <end position="267"/>
    </location>
</feature>
<evidence type="ECO:0000313" key="14">
    <source>
        <dbReference type="EMBL" id="APA95935.1"/>
    </source>
</evidence>
<dbReference type="InterPro" id="IPR009721">
    <property type="entry name" value="O-acyltransferase_WSD1_C"/>
</dbReference>
<evidence type="ECO:0000313" key="15">
    <source>
        <dbReference type="EMBL" id="GAP32936.1"/>
    </source>
</evidence>
<dbReference type="GO" id="GO:0004144">
    <property type="term" value="F:diacylglycerol O-acyltransferase activity"/>
    <property type="evidence" value="ECO:0007669"/>
    <property type="project" value="UniProtKB-EC"/>
</dbReference>
<dbReference type="PANTHER" id="PTHR31650:SF1">
    <property type="entry name" value="WAX ESTER SYNTHASE_DIACYLGLYCEROL ACYLTRANSFERASE 4-RELATED"/>
    <property type="match status" value="1"/>
</dbReference>
<dbReference type="EMBL" id="CP017839">
    <property type="protein sequence ID" value="APA95935.1"/>
    <property type="molecule type" value="Genomic_DNA"/>
</dbReference>
<reference evidence="14 17" key="3">
    <citation type="submission" date="2016-10" db="EMBL/GenBank/DDBJ databases">
        <title>Genome sequence of Nocardia seriolae strain EM150506, isolated from Anguila japonica.</title>
        <authorList>
            <person name="Han H.-J."/>
        </authorList>
    </citation>
    <scope>NUCLEOTIDE SEQUENCE [LARGE SCALE GENOMIC DNA]</scope>
    <source>
        <strain evidence="14 17">EM150506</strain>
    </source>
</reference>
<keyword evidence="6 14" id="KW-0808">Transferase</keyword>
<sequence length="475" mass="49935">MMAGSSVGFTSIGGVRNGLDRAGAADLTVLAADRGAVPMNIGAVLVFDGSGPTSEEVRVLLGERVPRIPRLRQTLRRTLFGCGRPIWVDDPTFSVERHLTPVRWPEPGTRDALFDLAAELLCRPFDRDRPLWQAYSVTGDGRAALVVVMHHVLADGLGGLAVLGALADESTGAVVAPFPLPPPGVRQLAIDATLAKLHAIGALPAGLRRGRAGLRELTSGTRSIRSAEPISLVRPTGRRRRPTSTAAPLDEVAAIGHRFGGTVNDVVLAAISGALFEILDARGERPRHLVVSIPVSGRRTATASDLGNDTGVRPLAIPAIADDAARLTAIVAASATARAASTRAASAAPLGWGFRLLHRLGLFQPFIDHQRLVHTFETNLRGPTTAVHLAGHRIGTLLPLVATPGNVGVTFAVLSYVGALTVTTIADPDILPEQEALTRALHETFTRLAHASPHRGESGCREGSSSTASTRSIPL</sequence>
<evidence type="ECO:0000256" key="10">
    <source>
        <dbReference type="ARBA" id="ARBA00048109"/>
    </source>
</evidence>
<feature type="region of interest" description="Disordered" evidence="11">
    <location>
        <begin position="450"/>
        <end position="475"/>
    </location>
</feature>
<dbReference type="Proteomes" id="UP000037179">
    <property type="component" value="Unassembled WGS sequence"/>
</dbReference>
<keyword evidence="7" id="KW-0319">Glycerol metabolism</keyword>
<dbReference type="AlphaFoldDB" id="A0ABC8AP72"/>
<evidence type="ECO:0000313" key="16">
    <source>
        <dbReference type="Proteomes" id="UP000037179"/>
    </source>
</evidence>
<keyword evidence="9 14" id="KW-0012">Acyltransferase</keyword>
<reference evidence="16" key="1">
    <citation type="submission" date="2015-07" db="EMBL/GenBank/DDBJ databases">
        <title>Nocardia seriolae U-1 whole genome shotgun sequence.</title>
        <authorList>
            <person name="Imajoh M."/>
            <person name="Fukumoto Y."/>
            <person name="Sukeda M."/>
            <person name="Yamane J."/>
            <person name="Yamasaki K."/>
            <person name="Shimizu M."/>
            <person name="Ohnishi K."/>
            <person name="Oshima S."/>
        </authorList>
    </citation>
    <scope>NUCLEOTIDE SEQUENCE [LARGE SCALE GENOMIC DNA]</scope>
    <source>
        <strain evidence="16">U-1</strain>
    </source>
</reference>
<keyword evidence="8" id="KW-0443">Lipid metabolism</keyword>
<comment type="similarity">
    <text evidence="3">Belongs to the long-chain O-acyltransferase family.</text>
</comment>
<organism evidence="14 17">
    <name type="scientific">Nocardia seriolae</name>
    <dbReference type="NCBI Taxonomy" id="37332"/>
    <lineage>
        <taxon>Bacteria</taxon>
        <taxon>Bacillati</taxon>
        <taxon>Actinomycetota</taxon>
        <taxon>Actinomycetes</taxon>
        <taxon>Mycobacteriales</taxon>
        <taxon>Nocardiaceae</taxon>
        <taxon>Nocardia</taxon>
    </lineage>
</organism>
<evidence type="ECO:0000256" key="2">
    <source>
        <dbReference type="ARBA" id="ARBA00005189"/>
    </source>
</evidence>
<keyword evidence="16" id="KW-1185">Reference proteome</keyword>
<dbReference type="InterPro" id="IPR023213">
    <property type="entry name" value="CAT-like_dom_sf"/>
</dbReference>
<dbReference type="GO" id="GO:0006071">
    <property type="term" value="P:glycerol metabolic process"/>
    <property type="evidence" value="ECO:0007669"/>
    <property type="project" value="UniProtKB-KW"/>
</dbReference>
<evidence type="ECO:0000256" key="3">
    <source>
        <dbReference type="ARBA" id="ARBA00009587"/>
    </source>
</evidence>
<evidence type="ECO:0000259" key="12">
    <source>
        <dbReference type="Pfam" id="PF03007"/>
    </source>
</evidence>
<reference evidence="15 16" key="2">
    <citation type="journal article" date="2016" name="Genome Announc.">
        <title>Draft Genome Sequence of Erythromycin- and Oxytetracycline-Sensitive Nocardia seriolae Strain U-1 (NBRC 110359).</title>
        <authorList>
            <person name="Imajoh M."/>
            <person name="Sukeda M."/>
            <person name="Shimizu M."/>
            <person name="Yamane J."/>
            <person name="Ohnishi K."/>
            <person name="Oshima S."/>
        </authorList>
    </citation>
    <scope>NUCLEOTIDE SEQUENCE [LARGE SCALE GENOMIC DNA]</scope>
    <source>
        <strain evidence="15 16">U-1</strain>
    </source>
</reference>
<protein>
    <recommendedName>
        <fullName evidence="4">diacylglycerol O-acyltransferase</fullName>
        <ecNumber evidence="4">2.3.1.20</ecNumber>
    </recommendedName>
</protein>
<evidence type="ECO:0000256" key="1">
    <source>
        <dbReference type="ARBA" id="ARBA00004771"/>
    </source>
</evidence>
<dbReference type="InterPro" id="IPR004255">
    <property type="entry name" value="O-acyltransferase_WSD1_N"/>
</dbReference>
<dbReference type="Proteomes" id="UP000180166">
    <property type="component" value="Chromosome"/>
</dbReference>
<dbReference type="SUPFAM" id="SSF52777">
    <property type="entry name" value="CoA-dependent acyltransferases"/>
    <property type="match status" value="1"/>
</dbReference>
<name>A0ABC8AP72_9NOCA</name>
<dbReference type="KEGG" id="nsr:NS506_01867"/>
<dbReference type="EMBL" id="BBYQ01000193">
    <property type="protein sequence ID" value="GAP32936.1"/>
    <property type="molecule type" value="Genomic_DNA"/>
</dbReference>
<evidence type="ECO:0000256" key="7">
    <source>
        <dbReference type="ARBA" id="ARBA00022798"/>
    </source>
</evidence>
<dbReference type="InterPro" id="IPR045034">
    <property type="entry name" value="O-acyltransferase_WSD1-like"/>
</dbReference>
<dbReference type="GO" id="GO:0006629">
    <property type="term" value="P:lipid metabolic process"/>
    <property type="evidence" value="ECO:0007669"/>
    <property type="project" value="UniProtKB-KW"/>
</dbReference>
<evidence type="ECO:0000256" key="8">
    <source>
        <dbReference type="ARBA" id="ARBA00023098"/>
    </source>
</evidence>
<comment type="pathway">
    <text evidence="2">Lipid metabolism.</text>
</comment>
<dbReference type="Pfam" id="PF06974">
    <property type="entry name" value="WS_DGAT_C"/>
    <property type="match status" value="1"/>
</dbReference>
<comment type="pathway">
    <text evidence="1">Glycerolipid metabolism; triacylglycerol biosynthesis.</text>
</comment>
<evidence type="ECO:0000313" key="17">
    <source>
        <dbReference type="Proteomes" id="UP000180166"/>
    </source>
</evidence>
<evidence type="ECO:0000259" key="13">
    <source>
        <dbReference type="Pfam" id="PF06974"/>
    </source>
</evidence>
<dbReference type="EC" id="2.3.1.20" evidence="4"/>
<comment type="catalytic activity">
    <reaction evidence="10">
        <text>an acyl-CoA + a 1,2-diacyl-sn-glycerol = a triacyl-sn-glycerol + CoA</text>
        <dbReference type="Rhea" id="RHEA:10868"/>
        <dbReference type="ChEBI" id="CHEBI:17815"/>
        <dbReference type="ChEBI" id="CHEBI:57287"/>
        <dbReference type="ChEBI" id="CHEBI:58342"/>
        <dbReference type="ChEBI" id="CHEBI:64615"/>
        <dbReference type="EC" id="2.3.1.20"/>
    </reaction>
</comment>